<dbReference type="PANTHER" id="PTHR41677">
    <property type="entry name" value="YALI0B19030P"/>
    <property type="match status" value="1"/>
</dbReference>
<evidence type="ECO:0000256" key="1">
    <source>
        <dbReference type="SAM" id="MobiDB-lite"/>
    </source>
</evidence>
<evidence type="ECO:0000313" key="2">
    <source>
        <dbReference type="EMBL" id="KAI1868369.1"/>
    </source>
</evidence>
<gene>
    <name evidence="2" type="ORF">JX265_007192</name>
</gene>
<dbReference type="EMBL" id="JAFIMR010000017">
    <property type="protein sequence ID" value="KAI1868369.1"/>
    <property type="molecule type" value="Genomic_DNA"/>
</dbReference>
<name>A0A9P9WKQ9_9PEZI</name>
<dbReference type="Proteomes" id="UP000829685">
    <property type="component" value="Unassembled WGS sequence"/>
</dbReference>
<dbReference type="AlphaFoldDB" id="A0A9P9WKQ9"/>
<evidence type="ECO:0000313" key="3">
    <source>
        <dbReference type="Proteomes" id="UP000829685"/>
    </source>
</evidence>
<sequence length="341" mass="38322">MPGIVQTSKPCKAPPVVGPRTTKARRPIVDIPEFMINEARSTSVDKWDPSKHMAFKAPAAIYTMKEIGLEGQGISPHAVSEPFPLFTREAIMQMRREIFSDLVMKNCRFGSDFIANMVRGMGAERAPFIYDAWYDPAILAAISAVAGVDLIPAFDYEVANVNISINDEKAEVLTGSDEESAVAWHYDSFPFVCVTMASDCTGMVGGETAIKLPDGSEKKVRGPAMGTAVVMQGRYINHRAMKAFGGRERIALVTAFRPRNPLVRDETILTGVRPISHLEELYSQYVAYRFDVLEERFRHKLKEERRRVVMKRSINIGDLRSFIEDQQNYLASMLEELYEVE</sequence>
<comment type="caution">
    <text evidence="2">The sequence shown here is derived from an EMBL/GenBank/DDBJ whole genome shotgun (WGS) entry which is preliminary data.</text>
</comment>
<evidence type="ECO:0008006" key="4">
    <source>
        <dbReference type="Google" id="ProtNLM"/>
    </source>
</evidence>
<organism evidence="2 3">
    <name type="scientific">Neoarthrinium moseri</name>
    <dbReference type="NCBI Taxonomy" id="1658444"/>
    <lineage>
        <taxon>Eukaryota</taxon>
        <taxon>Fungi</taxon>
        <taxon>Dikarya</taxon>
        <taxon>Ascomycota</taxon>
        <taxon>Pezizomycotina</taxon>
        <taxon>Sordariomycetes</taxon>
        <taxon>Xylariomycetidae</taxon>
        <taxon>Amphisphaeriales</taxon>
        <taxon>Apiosporaceae</taxon>
        <taxon>Neoarthrinium</taxon>
    </lineage>
</organism>
<proteinExistence type="predicted"/>
<protein>
    <recommendedName>
        <fullName evidence="4">Fe2OG dioxygenase domain-containing protein</fullName>
    </recommendedName>
</protein>
<feature type="region of interest" description="Disordered" evidence="1">
    <location>
        <begin position="1"/>
        <end position="20"/>
    </location>
</feature>
<reference evidence="2" key="1">
    <citation type="submission" date="2021-03" db="EMBL/GenBank/DDBJ databases">
        <title>Revisited historic fungal species revealed as producer of novel bioactive compounds through whole genome sequencing and comparative genomics.</title>
        <authorList>
            <person name="Vignolle G.A."/>
            <person name="Hochenegger N."/>
            <person name="Mach R.L."/>
            <person name="Mach-Aigner A.R."/>
            <person name="Javad Rahimi M."/>
            <person name="Salim K.A."/>
            <person name="Chan C.M."/>
            <person name="Lim L.B.L."/>
            <person name="Cai F."/>
            <person name="Druzhinina I.S."/>
            <person name="U'Ren J.M."/>
            <person name="Derntl C."/>
        </authorList>
    </citation>
    <scope>NUCLEOTIDE SEQUENCE</scope>
    <source>
        <strain evidence="2">TUCIM 5799</strain>
    </source>
</reference>
<accession>A0A9P9WKQ9</accession>
<dbReference type="PANTHER" id="PTHR41677:SF1">
    <property type="entry name" value="FE2OG DIOXYGENASE DOMAIN-CONTAINING PROTEIN"/>
    <property type="match status" value="1"/>
</dbReference>
<keyword evidence="3" id="KW-1185">Reference proteome</keyword>